<keyword evidence="13" id="KW-1185">Reference proteome</keyword>
<gene>
    <name evidence="12" type="ORF">PFICI_07193</name>
</gene>
<feature type="domain" description="ABC transporter" evidence="10">
    <location>
        <begin position="1217"/>
        <end position="1451"/>
    </location>
</feature>
<feature type="domain" description="ABC transmembrane type-1" evidence="11">
    <location>
        <begin position="275"/>
        <end position="549"/>
    </location>
</feature>
<dbReference type="PANTHER" id="PTHR24223:SF269">
    <property type="entry name" value="ABC MULTIDRUG TRANSPORTER (EUROFUNG)-RELATED"/>
    <property type="match status" value="1"/>
</dbReference>
<dbReference type="SUPFAM" id="SSF52540">
    <property type="entry name" value="P-loop containing nucleoside triphosphate hydrolases"/>
    <property type="match status" value="2"/>
</dbReference>
<feature type="transmembrane region" description="Helical" evidence="9">
    <location>
        <begin position="1122"/>
        <end position="1147"/>
    </location>
</feature>
<dbReference type="PROSITE" id="PS50893">
    <property type="entry name" value="ABC_TRANSPORTER_2"/>
    <property type="match status" value="2"/>
</dbReference>
<dbReference type="GO" id="GO:0005524">
    <property type="term" value="F:ATP binding"/>
    <property type="evidence" value="ECO:0007669"/>
    <property type="project" value="UniProtKB-KW"/>
</dbReference>
<keyword evidence="2" id="KW-0813">Transport</keyword>
<dbReference type="KEGG" id="pfy:PFICI_07193"/>
<dbReference type="Proteomes" id="UP000030651">
    <property type="component" value="Unassembled WGS sequence"/>
</dbReference>
<evidence type="ECO:0000256" key="7">
    <source>
        <dbReference type="ARBA" id="ARBA00023136"/>
    </source>
</evidence>
<feature type="transmembrane region" description="Helical" evidence="9">
    <location>
        <begin position="936"/>
        <end position="960"/>
    </location>
</feature>
<dbReference type="CDD" id="cd03250">
    <property type="entry name" value="ABCC_MRP_domain1"/>
    <property type="match status" value="1"/>
</dbReference>
<dbReference type="PANTHER" id="PTHR24223">
    <property type="entry name" value="ATP-BINDING CASSETTE SUB-FAMILY C"/>
    <property type="match status" value="1"/>
</dbReference>
<dbReference type="GO" id="GO:0016020">
    <property type="term" value="C:membrane"/>
    <property type="evidence" value="ECO:0007669"/>
    <property type="project" value="UniProtKB-SubCell"/>
</dbReference>
<accession>W3XAK7</accession>
<proteinExistence type="predicted"/>
<dbReference type="FunFam" id="1.20.1560.10:FF:000066">
    <property type="entry name" value="ABC multidrug transporter (Eurofung)"/>
    <property type="match status" value="1"/>
</dbReference>
<dbReference type="SMART" id="SM00382">
    <property type="entry name" value="AAA"/>
    <property type="match status" value="2"/>
</dbReference>
<evidence type="ECO:0000256" key="4">
    <source>
        <dbReference type="ARBA" id="ARBA00022741"/>
    </source>
</evidence>
<dbReference type="PROSITE" id="PS50929">
    <property type="entry name" value="ABC_TM1F"/>
    <property type="match status" value="2"/>
</dbReference>
<dbReference type="PROSITE" id="PS00211">
    <property type="entry name" value="ABC_TRANSPORTER_1"/>
    <property type="match status" value="2"/>
</dbReference>
<sequence>MAFNSSSDILVESSIGPSAPYRFDFTLAFESIILSIVPSALFLIVAPQRLFWLIKQPRKVTKSTHSVLKVALIGIYTALQLVDLLYLALGSSVITTAQIAAAVLVFVNGLLLLLVSHAEHTRSVSPSTLINVYLFFTLLFDCVNVRTLWLLQNVDILARLVTSVAAIKFLVLAAEAWEKRSILLSQYRELSPEVTSGILSRTVFWWLNPLMKAGFGRSLTEQDLFPIHESLEATRLLERSQSAWGSANRSKKNALFRSTLIACKWVFLSGVFPRLCLIALKYTQPFLISRTTDFAGDLSQPDEIGWGLTGAWLLVFLGLAVSNGFYYHMTYRFVTAVRGSLGGMIYCKTLDLSTTALDESIAVTLMSTDSENICLTFANLHEVWASPIECGVALYLLYRNLGLAALTPMTVTIIATVSIMQLARFMGNAQRTWIRGTQTRVDVTASMLGSMKEVKMLGLTDLLTQTVQKLRVKELNLASKYRGLLSCRVFLGSSTVTIAPLATFATFVIISKGTGQPLDVASAYSSLSLIYLLSDPIATVIRTIPMLSAAKACFERIQNFLLSESREDMRQSLSQSSSGNASSIFEEDMSSRNSVSIQLQTLRAPSEIHHGAPLMMLSNASFGWSASEAPTLKDLSCTIPAQQLTFIIGNVGSGKSTLMKALLGEIRPIKGSIHTVSRDVALASQEPWIQNLTIRENILGAAALDKAWYERVISSCSLERDMLELPNQDATKTGSAGVSLSGGQKQRLTLARAIYSRKKVVFLDDIFAGQDGRTEEHIYQSLFAKDGLFREMGTTVVCITNTIHRLAYADHVIALDESGHIFHQGSFEELQANTNYLHGLQVKQNGSDQPEDTSGHQDMDMKTVPRRPTTDEQLPSTTGFIGELATYGYYLGSSPLWYSWLFAILIVFYSAGFKSTELLLSFWTGQSSTGQEINNFYLGFYGMLSGISIIGITGGAYFYLTVMVPKNSEVLHARLLNAVMEAPLSFFSNTDVGVTTNRFSQDMSVIDTELPYTLIDFALNITTVVMAAVLMCVFSGYFAATLPPIMLFCWGKFSKFYLKTSRQIRLLDLEAKSPLFTQFLDLLQGLSSVRAFGWQTRFKERYLELLDASQRPYYLLFCIQRWLTLVLDLMVAVLATILMVLVVHLRADFSPRFVALAVLNVTAFSQTLINVIKEWTQLETSFGAVARVKKFCTDTESENLLGERAPVPESWPLNGHISIKNLTAAYTSNGEPVLHNLTLEIPAGSTVGICGRSGSGKSSLVACLLRMMEVSSDSRIEIDGVDITTLSRQAVRAAVAVVPQHPFFLKNTNVRDNLVPLGGRQTDERILAVLHRLEMRETVERMGGLDSMLDMDRLSQGQRQLLCLARAVLAGKRIIMLDEASSNVDERSERLIRQVIREQFVGCTVIAIAHRIGAVADFDRVAVMGGGKILEWDNPRTLLGRDSEFKRLWDLGSG</sequence>
<feature type="transmembrane region" description="Helical" evidence="9">
    <location>
        <begin position="897"/>
        <end position="915"/>
    </location>
</feature>
<feature type="transmembrane region" description="Helical" evidence="9">
    <location>
        <begin position="156"/>
        <end position="177"/>
    </location>
</feature>
<dbReference type="InterPro" id="IPR011527">
    <property type="entry name" value="ABC1_TM_dom"/>
</dbReference>
<dbReference type="FunFam" id="1.20.1560.10:FF:000055">
    <property type="entry name" value="ABC multidrug transporter (Eurofung)"/>
    <property type="match status" value="1"/>
</dbReference>
<evidence type="ECO:0000256" key="3">
    <source>
        <dbReference type="ARBA" id="ARBA00022692"/>
    </source>
</evidence>
<keyword evidence="3 9" id="KW-0812">Transmembrane</keyword>
<feature type="domain" description="ABC transporter" evidence="10">
    <location>
        <begin position="615"/>
        <end position="843"/>
    </location>
</feature>
<keyword evidence="5" id="KW-0067">ATP-binding</keyword>
<evidence type="ECO:0000259" key="11">
    <source>
        <dbReference type="PROSITE" id="PS50929"/>
    </source>
</evidence>
<dbReference type="Pfam" id="PF24357">
    <property type="entry name" value="TMD0_ABC"/>
    <property type="match status" value="1"/>
</dbReference>
<evidence type="ECO:0000256" key="2">
    <source>
        <dbReference type="ARBA" id="ARBA00022448"/>
    </source>
</evidence>
<dbReference type="eggNOG" id="KOG0054">
    <property type="taxonomic scope" value="Eukaryota"/>
</dbReference>
<dbReference type="FunFam" id="3.40.50.300:FF:000163">
    <property type="entry name" value="Multidrug resistance-associated protein member 4"/>
    <property type="match status" value="1"/>
</dbReference>
<dbReference type="InterPro" id="IPR056227">
    <property type="entry name" value="TMD0_ABC"/>
</dbReference>
<organism evidence="12 13">
    <name type="scientific">Pestalotiopsis fici (strain W106-1 / CGMCC3.15140)</name>
    <dbReference type="NCBI Taxonomy" id="1229662"/>
    <lineage>
        <taxon>Eukaryota</taxon>
        <taxon>Fungi</taxon>
        <taxon>Dikarya</taxon>
        <taxon>Ascomycota</taxon>
        <taxon>Pezizomycotina</taxon>
        <taxon>Sordariomycetes</taxon>
        <taxon>Xylariomycetidae</taxon>
        <taxon>Amphisphaeriales</taxon>
        <taxon>Sporocadaceae</taxon>
        <taxon>Pestalotiopsis</taxon>
    </lineage>
</organism>
<dbReference type="InterPro" id="IPR017871">
    <property type="entry name" value="ABC_transporter-like_CS"/>
</dbReference>
<reference evidence="13" key="1">
    <citation type="journal article" date="2015" name="BMC Genomics">
        <title>Genomic and transcriptomic analysis of the endophytic fungus Pestalotiopsis fici reveals its lifestyle and high potential for synthesis of natural products.</title>
        <authorList>
            <person name="Wang X."/>
            <person name="Zhang X."/>
            <person name="Liu L."/>
            <person name="Xiang M."/>
            <person name="Wang W."/>
            <person name="Sun X."/>
            <person name="Che Y."/>
            <person name="Guo L."/>
            <person name="Liu G."/>
            <person name="Guo L."/>
            <person name="Wang C."/>
            <person name="Yin W.B."/>
            <person name="Stadler M."/>
            <person name="Zhang X."/>
            <person name="Liu X."/>
        </authorList>
    </citation>
    <scope>NUCLEOTIDE SEQUENCE [LARGE SCALE GENOMIC DNA]</scope>
    <source>
        <strain evidence="13">W106-1 / CGMCC3.15140</strain>
    </source>
</reference>
<protein>
    <submittedName>
        <fullName evidence="12">Uncharacterized protein</fullName>
    </submittedName>
</protein>
<evidence type="ECO:0000313" key="13">
    <source>
        <dbReference type="Proteomes" id="UP000030651"/>
    </source>
</evidence>
<dbReference type="CDD" id="cd18579">
    <property type="entry name" value="ABC_6TM_ABCC_D1"/>
    <property type="match status" value="1"/>
</dbReference>
<dbReference type="InParanoid" id="W3XAK7"/>
<evidence type="ECO:0000313" key="12">
    <source>
        <dbReference type="EMBL" id="ETS82191.1"/>
    </source>
</evidence>
<dbReference type="InterPro" id="IPR036640">
    <property type="entry name" value="ABC1_TM_sf"/>
</dbReference>
<dbReference type="RefSeq" id="XP_007833965.1">
    <property type="nucleotide sequence ID" value="XM_007835774.1"/>
</dbReference>
<dbReference type="InterPro" id="IPR027417">
    <property type="entry name" value="P-loop_NTPase"/>
</dbReference>
<feature type="domain" description="ABC transmembrane type-1" evidence="11">
    <location>
        <begin position="896"/>
        <end position="1180"/>
    </location>
</feature>
<keyword evidence="6 9" id="KW-1133">Transmembrane helix</keyword>
<evidence type="ECO:0000256" key="9">
    <source>
        <dbReference type="SAM" id="Phobius"/>
    </source>
</evidence>
<dbReference type="Gene3D" id="1.20.1560.10">
    <property type="entry name" value="ABC transporter type 1, transmembrane domain"/>
    <property type="match status" value="2"/>
</dbReference>
<dbReference type="CDD" id="cd18580">
    <property type="entry name" value="ABC_6TM_ABCC_D2"/>
    <property type="match status" value="1"/>
</dbReference>
<feature type="transmembrane region" description="Helical" evidence="9">
    <location>
        <begin position="67"/>
        <end position="89"/>
    </location>
</feature>
<evidence type="ECO:0000256" key="5">
    <source>
        <dbReference type="ARBA" id="ARBA00022840"/>
    </source>
</evidence>
<feature type="transmembrane region" description="Helical" evidence="9">
    <location>
        <begin position="95"/>
        <end position="116"/>
    </location>
</feature>
<keyword evidence="7 9" id="KW-0472">Membrane</keyword>
<feature type="transmembrane region" description="Helical" evidence="9">
    <location>
        <begin position="27"/>
        <end position="46"/>
    </location>
</feature>
<dbReference type="Gene3D" id="3.40.50.300">
    <property type="entry name" value="P-loop containing nucleotide triphosphate hydrolases"/>
    <property type="match status" value="2"/>
</dbReference>
<name>W3XAK7_PESFW</name>
<dbReference type="InterPro" id="IPR044726">
    <property type="entry name" value="ABCC_6TM_D2"/>
</dbReference>
<evidence type="ECO:0000259" key="10">
    <source>
        <dbReference type="PROSITE" id="PS50893"/>
    </source>
</evidence>
<dbReference type="HOGENOM" id="CLU_000604_27_5_1"/>
<keyword evidence="4" id="KW-0547">Nucleotide-binding</keyword>
<evidence type="ECO:0000256" key="6">
    <source>
        <dbReference type="ARBA" id="ARBA00022989"/>
    </source>
</evidence>
<feature type="transmembrane region" description="Helical" evidence="9">
    <location>
        <begin position="128"/>
        <end position="150"/>
    </location>
</feature>
<dbReference type="InterPro" id="IPR003439">
    <property type="entry name" value="ABC_transporter-like_ATP-bd"/>
</dbReference>
<feature type="compositionally biased region" description="Basic and acidic residues" evidence="8">
    <location>
        <begin position="853"/>
        <end position="863"/>
    </location>
</feature>
<feature type="region of interest" description="Disordered" evidence="8">
    <location>
        <begin position="842"/>
        <end position="875"/>
    </location>
</feature>
<dbReference type="GO" id="GO:0016887">
    <property type="term" value="F:ATP hydrolysis activity"/>
    <property type="evidence" value="ECO:0007669"/>
    <property type="project" value="InterPro"/>
</dbReference>
<feature type="transmembrane region" description="Helical" evidence="9">
    <location>
        <begin position="259"/>
        <end position="280"/>
    </location>
</feature>
<dbReference type="GeneID" id="19272206"/>
<comment type="subcellular location">
    <subcellularLocation>
        <location evidence="1">Membrane</location>
        <topology evidence="1">Multi-pass membrane protein</topology>
    </subcellularLocation>
</comment>
<dbReference type="Pfam" id="PF00664">
    <property type="entry name" value="ABC_membrane"/>
    <property type="match status" value="1"/>
</dbReference>
<evidence type="ECO:0000256" key="1">
    <source>
        <dbReference type="ARBA" id="ARBA00004141"/>
    </source>
</evidence>
<feature type="transmembrane region" description="Helical" evidence="9">
    <location>
        <begin position="1017"/>
        <end position="1050"/>
    </location>
</feature>
<dbReference type="InterPro" id="IPR003593">
    <property type="entry name" value="AAA+_ATPase"/>
</dbReference>
<dbReference type="InterPro" id="IPR044746">
    <property type="entry name" value="ABCC_6TM_D1"/>
</dbReference>
<evidence type="ECO:0000256" key="8">
    <source>
        <dbReference type="SAM" id="MobiDB-lite"/>
    </source>
</evidence>
<dbReference type="OMA" id="YPRYQNA"/>
<dbReference type="GO" id="GO:0140359">
    <property type="term" value="F:ABC-type transporter activity"/>
    <property type="evidence" value="ECO:0007669"/>
    <property type="project" value="InterPro"/>
</dbReference>
<feature type="transmembrane region" description="Helical" evidence="9">
    <location>
        <begin position="304"/>
        <end position="326"/>
    </location>
</feature>
<dbReference type="SUPFAM" id="SSF90123">
    <property type="entry name" value="ABC transporter transmembrane region"/>
    <property type="match status" value="2"/>
</dbReference>
<dbReference type="InterPro" id="IPR050173">
    <property type="entry name" value="ABC_transporter_C-like"/>
</dbReference>
<dbReference type="EMBL" id="KI912112">
    <property type="protein sequence ID" value="ETS82191.1"/>
    <property type="molecule type" value="Genomic_DNA"/>
</dbReference>
<dbReference type="Pfam" id="PF00005">
    <property type="entry name" value="ABC_tran"/>
    <property type="match status" value="2"/>
</dbReference>
<dbReference type="OrthoDB" id="6500128at2759"/>